<dbReference type="EMBL" id="GG698962">
    <property type="protein sequence ID" value="EEU34559.1"/>
    <property type="molecule type" value="Genomic_DNA"/>
</dbReference>
<dbReference type="Proteomes" id="UP000005206">
    <property type="component" value="Chromosome 17"/>
</dbReference>
<dbReference type="OMA" id="TDWANGL"/>
<dbReference type="Gene3D" id="1.20.1170.10">
    <property type="match status" value="1"/>
</dbReference>
<sequence length="352" mass="39060">MGLSNEVDQIQRDLSDLKSRLDLFESKSKAVIEADHDKMLAELRKSVASVEGSISYLETGQSRLAGYLEYIASSSSTVASRSTVKRHVADMNSNFSNLREVAGSALTRVEETKKTCDDMYNELGAIRLKLESVTRRTKSALSVAKGTLTEKKKKVAEANASLQSTQQQLRELEAKMKDEKDARDVMRVVRVISWTATVFFPPAALLAGTAEAIAASWREDRENLRGEIASANTQIESLTSEVSKTEAQTTVLEKTVRDARSLKDRVENISTGSQQTRVLICERLEEYQALKSSTDEFEAWTSELQGQTATAQVIGTSSQERLRRVTKKIVDTLLDKEQGDVKAICGKLKRLE</sequence>
<dbReference type="KEGG" id="nhe:NECHADRAFT_88866"/>
<dbReference type="InParanoid" id="C7ZN50"/>
<dbReference type="SUPFAM" id="SSF58100">
    <property type="entry name" value="Bacterial hemolysins"/>
    <property type="match status" value="1"/>
</dbReference>
<reference evidence="2 3" key="1">
    <citation type="journal article" date="2009" name="PLoS Genet.">
        <title>The genome of Nectria haematococca: contribution of supernumerary chromosomes to gene expansion.</title>
        <authorList>
            <person name="Coleman J.J."/>
            <person name="Rounsley S.D."/>
            <person name="Rodriguez-Carres M."/>
            <person name="Kuo A."/>
            <person name="Wasmann C.C."/>
            <person name="Grimwood J."/>
            <person name="Schmutz J."/>
            <person name="Taga M."/>
            <person name="White G.J."/>
            <person name="Zhou S."/>
            <person name="Schwartz D.C."/>
            <person name="Freitag M."/>
            <person name="Ma L.J."/>
            <person name="Danchin E.G."/>
            <person name="Henrissat B."/>
            <person name="Coutinho P.M."/>
            <person name="Nelson D.R."/>
            <person name="Straney D."/>
            <person name="Napoli C.A."/>
            <person name="Barker B.M."/>
            <person name="Gribskov M."/>
            <person name="Rep M."/>
            <person name="Kroken S."/>
            <person name="Molnar I."/>
            <person name="Rensing C."/>
            <person name="Kennell J.C."/>
            <person name="Zamora J."/>
            <person name="Farman M.L."/>
            <person name="Selker E.U."/>
            <person name="Salamov A."/>
            <person name="Shapiro H."/>
            <person name="Pangilinan J."/>
            <person name="Lindquist E."/>
            <person name="Lamers C."/>
            <person name="Grigoriev I.V."/>
            <person name="Geiser D.M."/>
            <person name="Covert S.F."/>
            <person name="Temporini E."/>
            <person name="Vanetten H.D."/>
        </authorList>
    </citation>
    <scope>NUCLEOTIDE SEQUENCE [LARGE SCALE GENOMIC DNA]</scope>
    <source>
        <strain evidence="3">ATCC MYA-4622 / CBS 123669 / FGSC 9596 / NRRL 45880 / 77-13-4</strain>
    </source>
</reference>
<protein>
    <submittedName>
        <fullName evidence="2">Uncharacterized protein</fullName>
    </submittedName>
</protein>
<evidence type="ECO:0000256" key="1">
    <source>
        <dbReference type="SAM" id="Coils"/>
    </source>
</evidence>
<dbReference type="AlphaFoldDB" id="C7ZN50"/>
<gene>
    <name evidence="2" type="ORF">NECHADRAFT_88866</name>
</gene>
<dbReference type="RefSeq" id="XP_003040272.1">
    <property type="nucleotide sequence ID" value="XM_003040226.1"/>
</dbReference>
<dbReference type="VEuPathDB" id="FungiDB:NECHADRAFT_88866"/>
<dbReference type="GeneID" id="9678708"/>
<keyword evidence="3" id="KW-1185">Reference proteome</keyword>
<feature type="coiled-coil region" evidence="1">
    <location>
        <begin position="214"/>
        <end position="248"/>
    </location>
</feature>
<evidence type="ECO:0000313" key="2">
    <source>
        <dbReference type="EMBL" id="EEU34559.1"/>
    </source>
</evidence>
<feature type="coiled-coil region" evidence="1">
    <location>
        <begin position="148"/>
        <end position="182"/>
    </location>
</feature>
<keyword evidence="1" id="KW-0175">Coiled coil</keyword>
<organism evidence="2 3">
    <name type="scientific">Fusarium vanettenii (strain ATCC MYA-4622 / CBS 123669 / FGSC 9596 / NRRL 45880 / 77-13-4)</name>
    <name type="common">Fusarium solani subsp. pisi</name>
    <dbReference type="NCBI Taxonomy" id="660122"/>
    <lineage>
        <taxon>Eukaryota</taxon>
        <taxon>Fungi</taxon>
        <taxon>Dikarya</taxon>
        <taxon>Ascomycota</taxon>
        <taxon>Pezizomycotina</taxon>
        <taxon>Sordariomycetes</taxon>
        <taxon>Hypocreomycetidae</taxon>
        <taxon>Hypocreales</taxon>
        <taxon>Nectriaceae</taxon>
        <taxon>Fusarium</taxon>
        <taxon>Fusarium solani species complex</taxon>
        <taxon>Fusarium vanettenii</taxon>
    </lineage>
</organism>
<accession>C7ZN50</accession>
<evidence type="ECO:0000313" key="3">
    <source>
        <dbReference type="Proteomes" id="UP000005206"/>
    </source>
</evidence>
<proteinExistence type="predicted"/>
<dbReference type="OrthoDB" id="5242511at2759"/>
<dbReference type="HOGENOM" id="CLU_787754_0_0_1"/>
<name>C7ZN50_FUSV7</name>